<protein>
    <submittedName>
        <fullName evidence="1">Uncharacterized protein</fullName>
    </submittedName>
</protein>
<accession>H0ECR8</accession>
<keyword evidence="2" id="KW-1185">Reference proteome</keyword>
<gene>
    <name evidence="1" type="ORF">M7I_0213</name>
</gene>
<evidence type="ECO:0000313" key="2">
    <source>
        <dbReference type="Proteomes" id="UP000005446"/>
    </source>
</evidence>
<dbReference type="AlphaFoldDB" id="H0ECR8"/>
<comment type="caution">
    <text evidence="1">The sequence shown here is derived from an EMBL/GenBank/DDBJ whole genome shotgun (WGS) entry which is preliminary data.</text>
</comment>
<reference evidence="1 2" key="1">
    <citation type="journal article" date="2012" name="Eukaryot. Cell">
        <title>Genome sequence of the fungus Glarea lozoyensis: the first genome sequence of a species from the Helotiaceae family.</title>
        <authorList>
            <person name="Youssar L."/>
            <person name="Gruening B.A."/>
            <person name="Erxleben A."/>
            <person name="Guenther S."/>
            <person name="Huettel W."/>
        </authorList>
    </citation>
    <scope>NUCLEOTIDE SEQUENCE [LARGE SCALE GENOMIC DNA]</scope>
    <source>
        <strain evidence="2">ATCC 74030 / MF5533</strain>
    </source>
</reference>
<organism evidence="1 2">
    <name type="scientific">Glarea lozoyensis (strain ATCC 74030 / MF5533)</name>
    <dbReference type="NCBI Taxonomy" id="1104152"/>
    <lineage>
        <taxon>Eukaryota</taxon>
        <taxon>Fungi</taxon>
        <taxon>Dikarya</taxon>
        <taxon>Ascomycota</taxon>
        <taxon>Pezizomycotina</taxon>
        <taxon>Leotiomycetes</taxon>
        <taxon>Helotiales</taxon>
        <taxon>Helotiaceae</taxon>
        <taxon>Glarea</taxon>
    </lineage>
</organism>
<dbReference type="InParanoid" id="H0ECR8"/>
<name>H0ECR8_GLAL7</name>
<sequence length="42" mass="4289">MSAVDYFLACPPIARTIAAVAAVSVVAGNVLPLDGRWAFGVV</sequence>
<dbReference type="HOGENOM" id="CLU_3260636_0_0_1"/>
<evidence type="ECO:0000313" key="1">
    <source>
        <dbReference type="EMBL" id="EHL03572.1"/>
    </source>
</evidence>
<proteinExistence type="predicted"/>
<dbReference type="Proteomes" id="UP000005446">
    <property type="component" value="Unassembled WGS sequence"/>
</dbReference>
<dbReference type="EMBL" id="AGUE01000006">
    <property type="protein sequence ID" value="EHL03572.1"/>
    <property type="molecule type" value="Genomic_DNA"/>
</dbReference>